<dbReference type="GeneTree" id="ENSGT00390000000999"/>
<dbReference type="InterPro" id="IPR029600">
    <property type="entry name" value="IFT81"/>
</dbReference>
<dbReference type="GO" id="GO:0036064">
    <property type="term" value="C:ciliary basal body"/>
    <property type="evidence" value="ECO:0007669"/>
    <property type="project" value="TreeGrafter"/>
</dbReference>
<dbReference type="Ensembl" id="ENSHHUT00000081779.1">
    <property type="protein sequence ID" value="ENSHHUP00000079226.1"/>
    <property type="gene ID" value="ENSHHUG00000046181.1"/>
</dbReference>
<name>A0A4W5QNG9_9TELE</name>
<accession>A0A4W5QNG9</accession>
<proteinExistence type="predicted"/>
<organism evidence="1 2">
    <name type="scientific">Hucho hucho</name>
    <name type="common">huchen</name>
    <dbReference type="NCBI Taxonomy" id="62062"/>
    <lineage>
        <taxon>Eukaryota</taxon>
        <taxon>Metazoa</taxon>
        <taxon>Chordata</taxon>
        <taxon>Craniata</taxon>
        <taxon>Vertebrata</taxon>
        <taxon>Euteleostomi</taxon>
        <taxon>Actinopterygii</taxon>
        <taxon>Neopterygii</taxon>
        <taxon>Teleostei</taxon>
        <taxon>Protacanthopterygii</taxon>
        <taxon>Salmoniformes</taxon>
        <taxon>Salmonidae</taxon>
        <taxon>Salmoninae</taxon>
        <taxon>Hucho</taxon>
    </lineage>
</organism>
<reference evidence="1" key="2">
    <citation type="submission" date="2025-08" db="UniProtKB">
        <authorList>
            <consortium name="Ensembl"/>
        </authorList>
    </citation>
    <scope>IDENTIFICATION</scope>
</reference>
<protein>
    <submittedName>
        <fullName evidence="1">Uncharacterized protein</fullName>
    </submittedName>
</protein>
<dbReference type="GO" id="GO:0015631">
    <property type="term" value="F:tubulin binding"/>
    <property type="evidence" value="ECO:0007669"/>
    <property type="project" value="InterPro"/>
</dbReference>
<sequence>MVSDKLPKELESKRWMVQYLQKVVSKPDMSQAELRELEDTIRENNIEINQLTEKRMMRNDPMDDKLSLQAAGENSQARDLEGDEVIRGDEFKRFVGNLCSKGAVFKKKRQEIRSEYGVLQRTEEILKQRSANSNCDPWRHRSGSLGTVTLRRNWRGCRPSRVN</sequence>
<dbReference type="GO" id="GO:0030992">
    <property type="term" value="C:intraciliary transport particle B"/>
    <property type="evidence" value="ECO:0007669"/>
    <property type="project" value="InterPro"/>
</dbReference>
<dbReference type="PANTHER" id="PTHR15614">
    <property type="entry name" value="INTRAFLAGELLAR TRANSPORT PROTEIN 81 HOMOLOG"/>
    <property type="match status" value="1"/>
</dbReference>
<reference evidence="2" key="1">
    <citation type="submission" date="2018-06" db="EMBL/GenBank/DDBJ databases">
        <title>Genome assembly of Danube salmon.</title>
        <authorList>
            <person name="Macqueen D.J."/>
            <person name="Gundappa M.K."/>
        </authorList>
    </citation>
    <scope>NUCLEOTIDE SEQUENCE [LARGE SCALE GENOMIC DNA]</scope>
</reference>
<dbReference type="GO" id="GO:0042073">
    <property type="term" value="P:intraciliary transport"/>
    <property type="evidence" value="ECO:0007669"/>
    <property type="project" value="InterPro"/>
</dbReference>
<dbReference type="AlphaFoldDB" id="A0A4W5QNG9"/>
<evidence type="ECO:0000313" key="2">
    <source>
        <dbReference type="Proteomes" id="UP000314982"/>
    </source>
</evidence>
<evidence type="ECO:0000313" key="1">
    <source>
        <dbReference type="Ensembl" id="ENSHHUP00000079226.1"/>
    </source>
</evidence>
<dbReference type="Proteomes" id="UP000314982">
    <property type="component" value="Unassembled WGS sequence"/>
</dbReference>
<keyword evidence="2" id="KW-1185">Reference proteome</keyword>
<dbReference type="PANTHER" id="PTHR15614:SF2">
    <property type="entry name" value="INTRAFLAGELLAR TRANSPORT PROTEIN 81 HOMOLOG"/>
    <property type="match status" value="1"/>
</dbReference>
<reference evidence="1" key="3">
    <citation type="submission" date="2025-09" db="UniProtKB">
        <authorList>
            <consortium name="Ensembl"/>
        </authorList>
    </citation>
    <scope>IDENTIFICATION</scope>
</reference>
<dbReference type="GO" id="GO:0060271">
    <property type="term" value="P:cilium assembly"/>
    <property type="evidence" value="ECO:0007669"/>
    <property type="project" value="InterPro"/>
</dbReference>